<feature type="compositionally biased region" description="Polar residues" evidence="2">
    <location>
        <begin position="360"/>
        <end position="369"/>
    </location>
</feature>
<proteinExistence type="predicted"/>
<dbReference type="Proteomes" id="UP000002058">
    <property type="component" value="Unassembled WGS sequence"/>
</dbReference>
<dbReference type="InParanoid" id="C4JJJ8"/>
<feature type="compositionally biased region" description="Basic and acidic residues" evidence="2">
    <location>
        <begin position="619"/>
        <end position="631"/>
    </location>
</feature>
<dbReference type="KEGG" id="ure:UREG_01805"/>
<evidence type="ECO:0000256" key="1">
    <source>
        <dbReference type="SAM" id="Coils"/>
    </source>
</evidence>
<feature type="region of interest" description="Disordered" evidence="2">
    <location>
        <begin position="407"/>
        <end position="427"/>
    </location>
</feature>
<keyword evidence="1" id="KW-0175">Coiled coil</keyword>
<feature type="compositionally biased region" description="Polar residues" evidence="2">
    <location>
        <begin position="37"/>
        <end position="59"/>
    </location>
</feature>
<feature type="coiled-coil region" evidence="1">
    <location>
        <begin position="258"/>
        <end position="321"/>
    </location>
</feature>
<feature type="compositionally biased region" description="Low complexity" evidence="2">
    <location>
        <begin position="1"/>
        <end position="20"/>
    </location>
</feature>
<dbReference type="AlphaFoldDB" id="C4JJJ8"/>
<organism evidence="3 4">
    <name type="scientific">Uncinocarpus reesii (strain UAMH 1704)</name>
    <dbReference type="NCBI Taxonomy" id="336963"/>
    <lineage>
        <taxon>Eukaryota</taxon>
        <taxon>Fungi</taxon>
        <taxon>Dikarya</taxon>
        <taxon>Ascomycota</taxon>
        <taxon>Pezizomycotina</taxon>
        <taxon>Eurotiomycetes</taxon>
        <taxon>Eurotiomycetidae</taxon>
        <taxon>Onygenales</taxon>
        <taxon>Onygenaceae</taxon>
        <taxon>Uncinocarpus</taxon>
    </lineage>
</organism>
<dbReference type="GeneID" id="8443858"/>
<gene>
    <name evidence="3" type="ORF">UREG_01805</name>
</gene>
<accession>C4JJJ8</accession>
<dbReference type="eggNOG" id="ENOG502SAZV">
    <property type="taxonomic scope" value="Eukaryota"/>
</dbReference>
<dbReference type="VEuPathDB" id="FungiDB:UREG_01805"/>
<dbReference type="OMA" id="ILSNAWH"/>
<reference evidence="4" key="1">
    <citation type="journal article" date="2009" name="Genome Res.">
        <title>Comparative genomic analyses of the human fungal pathogens Coccidioides and their relatives.</title>
        <authorList>
            <person name="Sharpton T.J."/>
            <person name="Stajich J.E."/>
            <person name="Rounsley S.D."/>
            <person name="Gardner M.J."/>
            <person name="Wortman J.R."/>
            <person name="Jordar V.S."/>
            <person name="Maiti R."/>
            <person name="Kodira C.D."/>
            <person name="Neafsey D.E."/>
            <person name="Zeng Q."/>
            <person name="Hung C.-Y."/>
            <person name="McMahan C."/>
            <person name="Muszewska A."/>
            <person name="Grynberg M."/>
            <person name="Mandel M.A."/>
            <person name="Kellner E.M."/>
            <person name="Barker B.M."/>
            <person name="Galgiani J.N."/>
            <person name="Orbach M.J."/>
            <person name="Kirkland T.N."/>
            <person name="Cole G.T."/>
            <person name="Henn M.R."/>
            <person name="Birren B.W."/>
            <person name="Taylor J.W."/>
        </authorList>
    </citation>
    <scope>NUCLEOTIDE SEQUENCE [LARGE SCALE GENOMIC DNA]</scope>
    <source>
        <strain evidence="4">UAMH 1704</strain>
    </source>
</reference>
<feature type="region of interest" description="Disordered" evidence="2">
    <location>
        <begin position="659"/>
        <end position="696"/>
    </location>
</feature>
<dbReference type="EMBL" id="CH476615">
    <property type="protein sequence ID" value="EEP76956.1"/>
    <property type="molecule type" value="Genomic_DNA"/>
</dbReference>
<feature type="region of interest" description="Disordered" evidence="2">
    <location>
        <begin position="360"/>
        <end position="391"/>
    </location>
</feature>
<feature type="region of interest" description="Disordered" evidence="2">
    <location>
        <begin position="607"/>
        <end position="639"/>
    </location>
</feature>
<evidence type="ECO:0000256" key="2">
    <source>
        <dbReference type="SAM" id="MobiDB-lite"/>
    </source>
</evidence>
<feature type="region of interest" description="Disordered" evidence="2">
    <location>
        <begin position="175"/>
        <end position="220"/>
    </location>
</feature>
<dbReference type="RefSeq" id="XP_002542289.1">
    <property type="nucleotide sequence ID" value="XM_002542243.1"/>
</dbReference>
<feature type="compositionally biased region" description="Polar residues" evidence="2">
    <location>
        <begin position="669"/>
        <end position="696"/>
    </location>
</feature>
<dbReference type="HOGENOM" id="CLU_312139_0_0_1"/>
<protein>
    <submittedName>
        <fullName evidence="3">Uncharacterized protein</fullName>
    </submittedName>
</protein>
<sequence length="891" mass="100017">MDSSILSDPDSPLSRSSTSSPRDKQRRSPSSQRSSSFLTPNRSPCTSPTLRSFDSPFSRQNRRLQLRNAGFRGGLLPAHRPISPQFAVQKSLAGLRERDEDKENCSVENGRLVIGSDEIEADVSQRKSTRVLREIQISNQRRKPQPARPFVSTLFQELDKDDTIAADASHLRFDNSRPKTPLLEPFSPEATMRPNNLSPFTDRLPSTGFDRQKRPTSTRIVSRGTSRYIEHLETQLAASLSRTDSGDSPTANNHASKYKALSTEHKLLKQELSEWEDRFEDRLKEEMAVMIDRESQLRSKLRLLEREVETKDNKIKELQWEAEMDHQRLRSLEAVNSTNRSLEKRVDVLTGLLAQSPAKSEQGCRTNIGSEFISPDDDPIRRTPRPRSMFSRIPLSPIRRPLFQPLMMPESDPQDTDGGPDAPSEIPDLDINYIETATYRRPMSELGSLDSGLGDSCSMASTRLYNSQRSSTISQLSSPSLWGTAFPLPLDLPRRHRRMRRFPSGSCTLKPFILPATSSLLSPSTPSYPADNNDYATHSRTYSANEWHSPSNFVQFHEDTLNALEGNNNQYQSFEEAISGHELSDPAEVPYGGGPFDEEYEDGCFPNGHLHPSGFFETPTRHSRPDPEPSKRLSYHGVTNDSYSPAAMTVVVHGGSYRKNKRDLVPGGIQSSETSPLESRQFSSAKSQAGPSPENTFGDSHWFRDIMRGSIVLAKRILFNSWHSNWKKIGKLPWWVLGLILGQQRRNEWFRRSLGEQAAWSPQYHWSTESTGPGNLGHAGPNGTVRNYARTRLSIQELRKRSKSSSSDSRDCEQPANISSTSLPHSFRLWAKFSLAIALAIGLAVKDGPASIMHRCAIEETPDRNDFLPAIGPELDTGRGAGCTHVYCETE</sequence>
<feature type="region of interest" description="Disordered" evidence="2">
    <location>
        <begin position="1"/>
        <end position="59"/>
    </location>
</feature>
<evidence type="ECO:0000313" key="4">
    <source>
        <dbReference type="Proteomes" id="UP000002058"/>
    </source>
</evidence>
<evidence type="ECO:0000313" key="3">
    <source>
        <dbReference type="EMBL" id="EEP76956.1"/>
    </source>
</evidence>
<keyword evidence="4" id="KW-1185">Reference proteome</keyword>
<feature type="region of interest" description="Disordered" evidence="2">
    <location>
        <begin position="799"/>
        <end position="818"/>
    </location>
</feature>
<name>C4JJJ8_UNCRE</name>
<dbReference type="OrthoDB" id="5343018at2759"/>